<protein>
    <submittedName>
        <fullName evidence="10">Secreted aspartic proteinase</fullName>
    </submittedName>
</protein>
<feature type="signal peptide" evidence="8">
    <location>
        <begin position="1"/>
        <end position="19"/>
    </location>
</feature>
<dbReference type="HOGENOM" id="CLU_013253_0_1_1"/>
<name>A0A0B2WLP8_METAS</name>
<dbReference type="Proteomes" id="UP000030816">
    <property type="component" value="Unassembled WGS sequence"/>
</dbReference>
<proteinExistence type="inferred from homology"/>
<sequence length="400" mass="41610">MQTFGALLVSLAAAGLATALPTSNDGQVSVRVARNRSFRAHGPLALAKAYRKFNKPIPDDVAAAVSASQLTKRATGSVTNVPQQYDSEYLAAVQIGTPAQTLDLAFDTGSSELWVLSAETPSGEVQGQTLYHPASSSTARLLGGLRWNITYEDGSSSSGDVYSDVVAVGGLQVKGQAVESAQQVSAEFTGDAASGLLGLAFGSLNTVYPTKQKTFFDNAQASLAAPLFTANLNHDADGKYNFGYIDASEHTGSITYTAVDNSQGLWGFTATGYAVGDDEPNYRPIPGIADTGTSLLLLDDDTVRAYYAQVSGSQYDSSQGGYTFGCGASLPDFTFGVEDSSITIPGAYMNYCPTDDSGSTCFGGIQSSAGIGLNIFGDVALKAALVVFDAGNTRLGWAPK</sequence>
<dbReference type="OrthoDB" id="2747330at2759"/>
<dbReference type="PROSITE" id="PS51767">
    <property type="entry name" value="PEPTIDASE_A1"/>
    <property type="match status" value="1"/>
</dbReference>
<keyword evidence="4 7" id="KW-0378">Hydrolase</keyword>
<dbReference type="GeneID" id="63742178"/>
<dbReference type="RefSeq" id="XP_040675473.1">
    <property type="nucleotide sequence ID" value="XM_040826521.1"/>
</dbReference>
<organism evidence="10 11">
    <name type="scientific">Metarhizium album (strain ARSEF 1941)</name>
    <dbReference type="NCBI Taxonomy" id="1081103"/>
    <lineage>
        <taxon>Eukaryota</taxon>
        <taxon>Fungi</taxon>
        <taxon>Dikarya</taxon>
        <taxon>Ascomycota</taxon>
        <taxon>Pezizomycotina</taxon>
        <taxon>Sordariomycetes</taxon>
        <taxon>Hypocreomycetidae</taxon>
        <taxon>Hypocreales</taxon>
        <taxon>Clavicipitaceae</taxon>
        <taxon>Metarhizium</taxon>
    </lineage>
</organism>
<evidence type="ECO:0000256" key="3">
    <source>
        <dbReference type="ARBA" id="ARBA00022750"/>
    </source>
</evidence>
<comment type="similarity">
    <text evidence="1 7">Belongs to the peptidase A1 family.</text>
</comment>
<evidence type="ECO:0000313" key="11">
    <source>
        <dbReference type="Proteomes" id="UP000030816"/>
    </source>
</evidence>
<dbReference type="CDD" id="cd06097">
    <property type="entry name" value="Aspergillopepsin_like"/>
    <property type="match status" value="1"/>
</dbReference>
<evidence type="ECO:0000256" key="5">
    <source>
        <dbReference type="PIRSR" id="PIRSR601461-1"/>
    </source>
</evidence>
<dbReference type="InterPro" id="IPR034163">
    <property type="entry name" value="Aspergillopepsin-like_cat_dom"/>
</dbReference>
<dbReference type="EMBL" id="AZHE01000035">
    <property type="protein sequence ID" value="KHN94407.1"/>
    <property type="molecule type" value="Genomic_DNA"/>
</dbReference>
<evidence type="ECO:0000256" key="4">
    <source>
        <dbReference type="ARBA" id="ARBA00022801"/>
    </source>
</evidence>
<dbReference type="AlphaFoldDB" id="A0A0B2WLP8"/>
<comment type="caution">
    <text evidence="10">The sequence shown here is derived from an EMBL/GenBank/DDBJ whole genome shotgun (WGS) entry which is preliminary data.</text>
</comment>
<gene>
    <name evidence="10" type="ORF">MAM_07723</name>
</gene>
<dbReference type="FunFam" id="2.40.70.10:FF:000024">
    <property type="entry name" value="Endothiapepsin"/>
    <property type="match status" value="1"/>
</dbReference>
<dbReference type="PROSITE" id="PS00141">
    <property type="entry name" value="ASP_PROTEASE"/>
    <property type="match status" value="1"/>
</dbReference>
<dbReference type="Gene3D" id="2.40.70.10">
    <property type="entry name" value="Acid Proteases"/>
    <property type="match status" value="2"/>
</dbReference>
<dbReference type="PRINTS" id="PR00792">
    <property type="entry name" value="PEPSIN"/>
</dbReference>
<evidence type="ECO:0000256" key="8">
    <source>
        <dbReference type="SAM" id="SignalP"/>
    </source>
</evidence>
<evidence type="ECO:0000313" key="10">
    <source>
        <dbReference type="EMBL" id="KHN94407.1"/>
    </source>
</evidence>
<evidence type="ECO:0000259" key="9">
    <source>
        <dbReference type="PROSITE" id="PS51767"/>
    </source>
</evidence>
<accession>A0A0B2WLP8</accession>
<keyword evidence="6" id="KW-1015">Disulfide bond</keyword>
<keyword evidence="11" id="KW-1185">Reference proteome</keyword>
<keyword evidence="8" id="KW-0732">Signal</keyword>
<dbReference type="FunFam" id="2.40.70.10:FF:000026">
    <property type="entry name" value="Endothiapepsin"/>
    <property type="match status" value="1"/>
</dbReference>
<keyword evidence="2 7" id="KW-0645">Protease</keyword>
<feature type="active site" evidence="5">
    <location>
        <position position="107"/>
    </location>
</feature>
<feature type="domain" description="Peptidase A1" evidence="9">
    <location>
        <begin position="89"/>
        <end position="398"/>
    </location>
</feature>
<dbReference type="InterPro" id="IPR001461">
    <property type="entry name" value="Aspartic_peptidase_A1"/>
</dbReference>
<evidence type="ECO:0000256" key="2">
    <source>
        <dbReference type="ARBA" id="ARBA00022670"/>
    </source>
</evidence>
<dbReference type="PANTHER" id="PTHR47966">
    <property type="entry name" value="BETA-SITE APP-CLEAVING ENZYME, ISOFORM A-RELATED"/>
    <property type="match status" value="1"/>
</dbReference>
<dbReference type="InterPro" id="IPR033121">
    <property type="entry name" value="PEPTIDASE_A1"/>
</dbReference>
<dbReference type="STRING" id="1081103.A0A0B2WLP8"/>
<dbReference type="GO" id="GO:0004190">
    <property type="term" value="F:aspartic-type endopeptidase activity"/>
    <property type="evidence" value="ECO:0007669"/>
    <property type="project" value="UniProtKB-KW"/>
</dbReference>
<keyword evidence="3 7" id="KW-0064">Aspartyl protease</keyword>
<reference evidence="10 11" key="1">
    <citation type="journal article" date="2014" name="Proc. Natl. Acad. Sci. U.S.A.">
        <title>Trajectory and genomic determinants of fungal-pathogen speciation and host adaptation.</title>
        <authorList>
            <person name="Hu X."/>
            <person name="Xiao G."/>
            <person name="Zheng P."/>
            <person name="Shang Y."/>
            <person name="Su Y."/>
            <person name="Zhang X."/>
            <person name="Liu X."/>
            <person name="Zhan S."/>
            <person name="St Leger R.J."/>
            <person name="Wang C."/>
        </authorList>
    </citation>
    <scope>NUCLEOTIDE SEQUENCE [LARGE SCALE GENOMIC DNA]</scope>
    <source>
        <strain evidence="10 11">ARSEF 1941</strain>
    </source>
</reference>
<feature type="disulfide bond" evidence="6">
    <location>
        <begin position="326"/>
        <end position="361"/>
    </location>
</feature>
<feature type="active site" evidence="5">
    <location>
        <position position="290"/>
    </location>
</feature>
<dbReference type="InterPro" id="IPR021109">
    <property type="entry name" value="Peptidase_aspartic_dom_sf"/>
</dbReference>
<dbReference type="GO" id="GO:0006508">
    <property type="term" value="P:proteolysis"/>
    <property type="evidence" value="ECO:0007669"/>
    <property type="project" value="UniProtKB-KW"/>
</dbReference>
<evidence type="ECO:0000256" key="1">
    <source>
        <dbReference type="ARBA" id="ARBA00007447"/>
    </source>
</evidence>
<evidence type="ECO:0000256" key="7">
    <source>
        <dbReference type="RuleBase" id="RU000454"/>
    </source>
</evidence>
<feature type="chain" id="PRO_5002096661" evidence="8">
    <location>
        <begin position="20"/>
        <end position="400"/>
    </location>
</feature>
<dbReference type="Pfam" id="PF00026">
    <property type="entry name" value="Asp"/>
    <property type="match status" value="1"/>
</dbReference>
<evidence type="ECO:0000256" key="6">
    <source>
        <dbReference type="PIRSR" id="PIRSR601461-2"/>
    </source>
</evidence>
<dbReference type="PANTHER" id="PTHR47966:SF2">
    <property type="entry name" value="ASPERGILLOPEPSIN-1-RELATED"/>
    <property type="match status" value="1"/>
</dbReference>
<dbReference type="SUPFAM" id="SSF50630">
    <property type="entry name" value="Acid proteases"/>
    <property type="match status" value="1"/>
</dbReference>
<dbReference type="InterPro" id="IPR001969">
    <property type="entry name" value="Aspartic_peptidase_AS"/>
</dbReference>